<dbReference type="PANTHER" id="PTHR30543">
    <property type="entry name" value="CHROMATE REDUCTASE"/>
    <property type="match status" value="1"/>
</dbReference>
<dbReference type="EMBL" id="SAWY01000019">
    <property type="protein sequence ID" value="TPH15658.1"/>
    <property type="molecule type" value="Genomic_DNA"/>
</dbReference>
<keyword evidence="1" id="KW-0285">Flavoprotein</keyword>
<comment type="caution">
    <text evidence="3">The sequence shown here is derived from an EMBL/GenBank/DDBJ whole genome shotgun (WGS) entry which is preliminary data.</text>
</comment>
<keyword evidence="1" id="KW-0288">FMN</keyword>
<dbReference type="InterPro" id="IPR005025">
    <property type="entry name" value="FMN_Rdtase-like_dom"/>
</dbReference>
<accession>A0A502KVJ3</accession>
<keyword evidence="4" id="KW-1185">Reference proteome</keyword>
<dbReference type="RefSeq" id="WP_140603057.1">
    <property type="nucleotide sequence ID" value="NZ_SAWY01000019.1"/>
</dbReference>
<dbReference type="Pfam" id="PF03358">
    <property type="entry name" value="FMN_red"/>
    <property type="match status" value="1"/>
</dbReference>
<gene>
    <name evidence="3" type="ORF">EPA86_08775</name>
</gene>
<proteinExistence type="predicted"/>
<dbReference type="SUPFAM" id="SSF52218">
    <property type="entry name" value="Flavoproteins"/>
    <property type="match status" value="1"/>
</dbReference>
<protein>
    <submittedName>
        <fullName evidence="3">NADPH-dependent oxidoreductase</fullName>
    </submittedName>
</protein>
<reference evidence="3 4" key="1">
    <citation type="submission" date="2019-01" db="EMBL/GenBank/DDBJ databases">
        <title>Litorilituus lipolytica sp. nov., isolated from intertidal sand of the Yellow Sea in China.</title>
        <authorList>
            <person name="Liu A."/>
        </authorList>
    </citation>
    <scope>NUCLEOTIDE SEQUENCE [LARGE SCALE GENOMIC DNA]</scope>
    <source>
        <strain evidence="3 4">RZ04</strain>
    </source>
</reference>
<dbReference type="InterPro" id="IPR029039">
    <property type="entry name" value="Flavoprotein-like_sf"/>
</dbReference>
<dbReference type="GO" id="GO:0016491">
    <property type="term" value="F:oxidoreductase activity"/>
    <property type="evidence" value="ECO:0007669"/>
    <property type="project" value="InterPro"/>
</dbReference>
<dbReference type="PANTHER" id="PTHR30543:SF31">
    <property type="entry name" value="NADPH-DEPENDENT AZOREDUCTASE AZR"/>
    <property type="match status" value="1"/>
</dbReference>
<dbReference type="Gene3D" id="3.40.50.360">
    <property type="match status" value="1"/>
</dbReference>
<evidence type="ECO:0000256" key="1">
    <source>
        <dbReference type="ARBA" id="ARBA00022643"/>
    </source>
</evidence>
<dbReference type="OrthoDB" id="5563352at2"/>
<feature type="domain" description="NADPH-dependent FMN reductase-like" evidence="2">
    <location>
        <begin position="1"/>
        <end position="144"/>
    </location>
</feature>
<dbReference type="GO" id="GO:0010181">
    <property type="term" value="F:FMN binding"/>
    <property type="evidence" value="ECO:0007669"/>
    <property type="project" value="TreeGrafter"/>
</dbReference>
<dbReference type="Proteomes" id="UP000315303">
    <property type="component" value="Unassembled WGS sequence"/>
</dbReference>
<sequence>MKLLIISASQRTESQSAKVANYLAEVTQGFESITHIELCKRNLPLWDGEESSKDDPSSDWLAINDELHNADALILITPEWSGMASPLLKNLLLMCTSEDVAHKPTLLVSVVSGINGAYPIAELKMNAFKNNKLVTIPDHLIIRNVEEILNIQTDNSATLTPRDNSIRQRIGYSLHTLKHYSKALQTLRKALIAQPFPGQENYNYAM</sequence>
<organism evidence="3 4">
    <name type="scientific">Litorilituus lipolyticus</name>
    <dbReference type="NCBI Taxonomy" id="2491017"/>
    <lineage>
        <taxon>Bacteria</taxon>
        <taxon>Pseudomonadati</taxon>
        <taxon>Pseudomonadota</taxon>
        <taxon>Gammaproteobacteria</taxon>
        <taxon>Alteromonadales</taxon>
        <taxon>Colwelliaceae</taxon>
        <taxon>Litorilituus</taxon>
    </lineage>
</organism>
<evidence type="ECO:0000313" key="3">
    <source>
        <dbReference type="EMBL" id="TPH15658.1"/>
    </source>
</evidence>
<dbReference type="AlphaFoldDB" id="A0A502KVJ3"/>
<evidence type="ECO:0000259" key="2">
    <source>
        <dbReference type="Pfam" id="PF03358"/>
    </source>
</evidence>
<name>A0A502KVJ3_9GAMM</name>
<dbReference type="InterPro" id="IPR050712">
    <property type="entry name" value="NAD(P)H-dep_reductase"/>
</dbReference>
<dbReference type="GO" id="GO:0005829">
    <property type="term" value="C:cytosol"/>
    <property type="evidence" value="ECO:0007669"/>
    <property type="project" value="TreeGrafter"/>
</dbReference>
<evidence type="ECO:0000313" key="4">
    <source>
        <dbReference type="Proteomes" id="UP000315303"/>
    </source>
</evidence>